<dbReference type="PANTHER" id="PTHR34406">
    <property type="entry name" value="PROTEIN YCEI"/>
    <property type="match status" value="1"/>
</dbReference>
<accession>A0A2M6WCD7</accession>
<dbReference type="SUPFAM" id="SSF101874">
    <property type="entry name" value="YceI-like"/>
    <property type="match status" value="1"/>
</dbReference>
<dbReference type="Proteomes" id="UP000230543">
    <property type="component" value="Unassembled WGS sequence"/>
</dbReference>
<protein>
    <submittedName>
        <fullName evidence="2">YceI family protein</fullName>
    </submittedName>
</protein>
<dbReference type="AlphaFoldDB" id="A0A2M6WCD7"/>
<dbReference type="InterPro" id="IPR007372">
    <property type="entry name" value="Lipid/polyisoprenoid-bd_YceI"/>
</dbReference>
<dbReference type="SMART" id="SM00867">
    <property type="entry name" value="YceI"/>
    <property type="match status" value="1"/>
</dbReference>
<sequence length="235" mass="26334">MFKYIPLLLIPFLLAGCGQQEQNNPQASVNQEQEVADNSMASDYPEGAEVYTVNLADSLIDWFCKRIWVSTNNHNGNINIKEGSIVYLDDQFVSADFVIDMTTIKDNDLSGQMKETLESHIKSSDFFDVENYPTAVFKATKVEKEAGENNFLITGNLTIKDQTHEIAFPAVVEKTDEQIIASAEFSIDRTKWGVTYQSGNFFEELGEKVIDDMIRFKVDLIAESGCQVEADVCGL</sequence>
<dbReference type="EMBL" id="PFBO01000065">
    <property type="protein sequence ID" value="PIT90469.1"/>
    <property type="molecule type" value="Genomic_DNA"/>
</dbReference>
<comment type="caution">
    <text evidence="2">The sequence shown here is derived from an EMBL/GenBank/DDBJ whole genome shotgun (WGS) entry which is preliminary data.</text>
</comment>
<organism evidence="2 3">
    <name type="scientific">Candidatus Komeilibacteria bacterium CG10_big_fil_rev_8_21_14_0_10_41_13</name>
    <dbReference type="NCBI Taxonomy" id="1974476"/>
    <lineage>
        <taxon>Bacteria</taxon>
        <taxon>Candidatus Komeiliibacteriota</taxon>
    </lineage>
</organism>
<evidence type="ECO:0000313" key="2">
    <source>
        <dbReference type="EMBL" id="PIT90469.1"/>
    </source>
</evidence>
<evidence type="ECO:0000313" key="3">
    <source>
        <dbReference type="Proteomes" id="UP000230543"/>
    </source>
</evidence>
<name>A0A2M6WCD7_9BACT</name>
<proteinExistence type="predicted"/>
<evidence type="ECO:0000259" key="1">
    <source>
        <dbReference type="SMART" id="SM00867"/>
    </source>
</evidence>
<dbReference type="PANTHER" id="PTHR34406:SF1">
    <property type="entry name" value="PROTEIN YCEI"/>
    <property type="match status" value="1"/>
</dbReference>
<dbReference type="Gene3D" id="2.40.128.110">
    <property type="entry name" value="Lipid/polyisoprenoid-binding, YceI-like"/>
    <property type="match status" value="1"/>
</dbReference>
<dbReference type="Pfam" id="PF04264">
    <property type="entry name" value="YceI"/>
    <property type="match status" value="1"/>
</dbReference>
<gene>
    <name evidence="2" type="ORF">COU22_02000</name>
</gene>
<dbReference type="InterPro" id="IPR036761">
    <property type="entry name" value="TTHA0802/YceI-like_sf"/>
</dbReference>
<feature type="domain" description="Lipid/polyisoprenoid-binding YceI-like" evidence="1">
    <location>
        <begin position="50"/>
        <end position="223"/>
    </location>
</feature>
<reference evidence="3" key="1">
    <citation type="submission" date="2017-09" db="EMBL/GenBank/DDBJ databases">
        <title>Depth-based differentiation of microbial function through sediment-hosted aquifers and enrichment of novel symbionts in the deep terrestrial subsurface.</title>
        <authorList>
            <person name="Probst A.J."/>
            <person name="Ladd B."/>
            <person name="Jarett J.K."/>
            <person name="Geller-Mcgrath D.E."/>
            <person name="Sieber C.M.K."/>
            <person name="Emerson J.B."/>
            <person name="Anantharaman K."/>
            <person name="Thomas B.C."/>
            <person name="Malmstrom R."/>
            <person name="Stieglmeier M."/>
            <person name="Klingl A."/>
            <person name="Woyke T."/>
            <person name="Ryan C.M."/>
            <person name="Banfield J.F."/>
        </authorList>
    </citation>
    <scope>NUCLEOTIDE SEQUENCE [LARGE SCALE GENOMIC DNA]</scope>
</reference>
<dbReference type="PROSITE" id="PS51257">
    <property type="entry name" value="PROKAR_LIPOPROTEIN"/>
    <property type="match status" value="1"/>
</dbReference>